<dbReference type="EMBL" id="MKHE01000007">
    <property type="protein sequence ID" value="OWK13354.1"/>
    <property type="molecule type" value="Genomic_DNA"/>
</dbReference>
<evidence type="ECO:0000313" key="2">
    <source>
        <dbReference type="EMBL" id="OWK13354.1"/>
    </source>
</evidence>
<organism evidence="2 3">
    <name type="scientific">Cervus elaphus hippelaphus</name>
    <name type="common">European red deer</name>
    <dbReference type="NCBI Taxonomy" id="46360"/>
    <lineage>
        <taxon>Eukaryota</taxon>
        <taxon>Metazoa</taxon>
        <taxon>Chordata</taxon>
        <taxon>Craniata</taxon>
        <taxon>Vertebrata</taxon>
        <taxon>Euteleostomi</taxon>
        <taxon>Mammalia</taxon>
        <taxon>Eutheria</taxon>
        <taxon>Laurasiatheria</taxon>
        <taxon>Artiodactyla</taxon>
        <taxon>Ruminantia</taxon>
        <taxon>Pecora</taxon>
        <taxon>Cervidae</taxon>
        <taxon>Cervinae</taxon>
        <taxon>Cervus</taxon>
    </lineage>
</organism>
<name>A0A212D5F6_CEREH</name>
<evidence type="ECO:0000313" key="3">
    <source>
        <dbReference type="Proteomes" id="UP000242450"/>
    </source>
</evidence>
<dbReference type="Proteomes" id="UP000242450">
    <property type="component" value="Chromosome 7"/>
</dbReference>
<comment type="caution">
    <text evidence="2">The sequence shown here is derived from an EMBL/GenBank/DDBJ whole genome shotgun (WGS) entry which is preliminary data.</text>
</comment>
<dbReference type="AlphaFoldDB" id="A0A212D5F6"/>
<keyword evidence="3" id="KW-1185">Reference proteome</keyword>
<proteinExistence type="predicted"/>
<feature type="compositionally biased region" description="Basic and acidic residues" evidence="1">
    <location>
        <begin position="45"/>
        <end position="62"/>
    </location>
</feature>
<feature type="region of interest" description="Disordered" evidence="1">
    <location>
        <begin position="27"/>
        <end position="62"/>
    </location>
</feature>
<protein>
    <submittedName>
        <fullName evidence="2">Uncharacterized protein</fullName>
    </submittedName>
</protein>
<reference evidence="2 3" key="1">
    <citation type="journal article" date="2018" name="Mol. Genet. Genomics">
        <title>The red deer Cervus elaphus genome CerEla1.0: sequencing, annotating, genes, and chromosomes.</title>
        <authorList>
            <person name="Bana N.A."/>
            <person name="Nyiri A."/>
            <person name="Nagy J."/>
            <person name="Frank K."/>
            <person name="Nagy T."/>
            <person name="Steger V."/>
            <person name="Schiller M."/>
            <person name="Lakatos P."/>
            <person name="Sugar L."/>
            <person name="Horn P."/>
            <person name="Barta E."/>
            <person name="Orosz L."/>
        </authorList>
    </citation>
    <scope>NUCLEOTIDE SEQUENCE [LARGE SCALE GENOMIC DNA]</scope>
    <source>
        <strain evidence="2">Hungarian</strain>
    </source>
</reference>
<gene>
    <name evidence="2" type="ORF">Celaphus_00014560</name>
</gene>
<sequence>MNQRSSCSRSQIKDMKKNWTKKLKKLAKENLSDERASGQNCTLSRRSEGEFKDEKPKRSEDEKLILRERERLKRQEEEICMQKERYEKEKACKRKEEEMKKEKEAL</sequence>
<feature type="compositionally biased region" description="Basic and acidic residues" evidence="1">
    <location>
        <begin position="27"/>
        <end position="36"/>
    </location>
</feature>
<evidence type="ECO:0000256" key="1">
    <source>
        <dbReference type="SAM" id="MobiDB-lite"/>
    </source>
</evidence>
<accession>A0A212D5F6</accession>